<dbReference type="EMBL" id="VTUZ01000034">
    <property type="protein sequence ID" value="KAA1003595.1"/>
    <property type="molecule type" value="Genomic_DNA"/>
</dbReference>
<gene>
    <name evidence="1" type="ORF">FVF58_35665</name>
</gene>
<evidence type="ECO:0000313" key="1">
    <source>
        <dbReference type="EMBL" id="KAA1003595.1"/>
    </source>
</evidence>
<organism evidence="1 2">
    <name type="scientific">Paraburkholderia panacisoli</name>
    <dbReference type="NCBI Taxonomy" id="2603818"/>
    <lineage>
        <taxon>Bacteria</taxon>
        <taxon>Pseudomonadati</taxon>
        <taxon>Pseudomonadota</taxon>
        <taxon>Betaproteobacteria</taxon>
        <taxon>Burkholderiales</taxon>
        <taxon>Burkholderiaceae</taxon>
        <taxon>Paraburkholderia</taxon>
    </lineage>
</organism>
<reference evidence="1 2" key="1">
    <citation type="submission" date="2019-08" db="EMBL/GenBank/DDBJ databases">
        <title>Paraburkholderia sp. DCY113.</title>
        <authorList>
            <person name="Kang J."/>
        </authorList>
    </citation>
    <scope>NUCLEOTIDE SEQUENCE [LARGE SCALE GENOMIC DNA]</scope>
    <source>
        <strain evidence="1 2">DCY113</strain>
    </source>
</reference>
<name>A0A5B0GL89_9BURK</name>
<comment type="caution">
    <text evidence="1">The sequence shown here is derived from an EMBL/GenBank/DDBJ whole genome shotgun (WGS) entry which is preliminary data.</text>
</comment>
<sequence length="90" mass="10233">MKMQTFAQKLWLPLLSNLVCLTAIKGFDVWLLHQAHRTNRASIPGRDRAFEGGPDTHFKMLRADILICPLGKVQHARRRNCRDATEPVGP</sequence>
<accession>A0A5B0GL89</accession>
<keyword evidence="2" id="KW-1185">Reference proteome</keyword>
<evidence type="ECO:0000313" key="2">
    <source>
        <dbReference type="Proteomes" id="UP000325273"/>
    </source>
</evidence>
<proteinExistence type="predicted"/>
<dbReference type="AlphaFoldDB" id="A0A5B0GL89"/>
<dbReference type="Proteomes" id="UP000325273">
    <property type="component" value="Unassembled WGS sequence"/>
</dbReference>
<protein>
    <submittedName>
        <fullName evidence="1">Uncharacterized protein</fullName>
    </submittedName>
</protein>